<evidence type="ECO:0000313" key="1">
    <source>
        <dbReference type="EMBL" id="KAJ0006968.1"/>
    </source>
</evidence>
<reference evidence="2" key="1">
    <citation type="journal article" date="2023" name="G3 (Bethesda)">
        <title>Genome assembly and association tests identify interacting loci associated with vigor, precocity, and sex in interspecific pistachio rootstocks.</title>
        <authorList>
            <person name="Palmer W."/>
            <person name="Jacygrad E."/>
            <person name="Sagayaradj S."/>
            <person name="Cavanaugh K."/>
            <person name="Han R."/>
            <person name="Bertier L."/>
            <person name="Beede B."/>
            <person name="Kafkas S."/>
            <person name="Golino D."/>
            <person name="Preece J."/>
            <person name="Michelmore R."/>
        </authorList>
    </citation>
    <scope>NUCLEOTIDE SEQUENCE [LARGE SCALE GENOMIC DNA]</scope>
</reference>
<evidence type="ECO:0000313" key="2">
    <source>
        <dbReference type="Proteomes" id="UP001163603"/>
    </source>
</evidence>
<protein>
    <submittedName>
        <fullName evidence="1">Uncharacterized protein</fullName>
    </submittedName>
</protein>
<gene>
    <name evidence="1" type="ORF">Pint_29502</name>
</gene>
<comment type="caution">
    <text evidence="1">The sequence shown here is derived from an EMBL/GenBank/DDBJ whole genome shotgun (WGS) entry which is preliminary data.</text>
</comment>
<keyword evidence="2" id="KW-1185">Reference proteome</keyword>
<sequence length="238" mass="26639">MAIIWSLRRAKQVWKMDGSLAFKNRMFSYSDVVRITSNFERVIGKGGFGTVYHGYLDENQVAVKMLSPSSVQGYKQFQAEVELLMRVHHKNLTTLVGYCDEGTNMALIYEFMANGNLQEHLLEDASNILSWEGRLQIATEAAQGLDSMLAKADIRNIVDTRLQGDLDINSGWKAVEIAMACVSPTSTKRPTMNQVVTELNECLAIEIARKKVGNDTESKDSIELTNSDFHTELSPLAR</sequence>
<dbReference type="EMBL" id="CM047750">
    <property type="protein sequence ID" value="KAJ0006968.1"/>
    <property type="molecule type" value="Genomic_DNA"/>
</dbReference>
<accession>A0ACC0WY54</accession>
<dbReference type="Proteomes" id="UP001163603">
    <property type="component" value="Chromosome 15"/>
</dbReference>
<proteinExistence type="predicted"/>
<name>A0ACC0WY54_9ROSI</name>
<organism evidence="1 2">
    <name type="scientific">Pistacia integerrima</name>
    <dbReference type="NCBI Taxonomy" id="434235"/>
    <lineage>
        <taxon>Eukaryota</taxon>
        <taxon>Viridiplantae</taxon>
        <taxon>Streptophyta</taxon>
        <taxon>Embryophyta</taxon>
        <taxon>Tracheophyta</taxon>
        <taxon>Spermatophyta</taxon>
        <taxon>Magnoliopsida</taxon>
        <taxon>eudicotyledons</taxon>
        <taxon>Gunneridae</taxon>
        <taxon>Pentapetalae</taxon>
        <taxon>rosids</taxon>
        <taxon>malvids</taxon>
        <taxon>Sapindales</taxon>
        <taxon>Anacardiaceae</taxon>
        <taxon>Pistacia</taxon>
    </lineage>
</organism>